<dbReference type="EMBL" id="JAIZAY010000005">
    <property type="protein sequence ID" value="KAJ8041593.1"/>
    <property type="molecule type" value="Genomic_DNA"/>
</dbReference>
<gene>
    <name evidence="5" type="ORF">HOLleu_12457</name>
</gene>
<dbReference type="Gene3D" id="1.20.1270.10">
    <property type="match status" value="1"/>
</dbReference>
<dbReference type="Gene3D" id="3.90.640.10">
    <property type="entry name" value="Actin, Chain A, domain 4"/>
    <property type="match status" value="1"/>
</dbReference>
<dbReference type="FunFam" id="3.30.420.40:FF:000767">
    <property type="entry name" value="Heat shock protein 70 (HSP70)-4, putative"/>
    <property type="match status" value="1"/>
</dbReference>
<dbReference type="InterPro" id="IPR029047">
    <property type="entry name" value="HSP70_peptide-bd_sf"/>
</dbReference>
<dbReference type="GO" id="GO:0005634">
    <property type="term" value="C:nucleus"/>
    <property type="evidence" value="ECO:0007669"/>
    <property type="project" value="TreeGrafter"/>
</dbReference>
<dbReference type="GO" id="GO:0140662">
    <property type="term" value="F:ATP-dependent protein folding chaperone"/>
    <property type="evidence" value="ECO:0007669"/>
    <property type="project" value="InterPro"/>
</dbReference>
<keyword evidence="6" id="KW-1185">Reference proteome</keyword>
<keyword evidence="3" id="KW-0067">ATP-binding</keyword>
<dbReference type="AlphaFoldDB" id="A0A9Q1HDT3"/>
<dbReference type="InterPro" id="IPR029048">
    <property type="entry name" value="HSP70_C_sf"/>
</dbReference>
<dbReference type="InterPro" id="IPR018181">
    <property type="entry name" value="Heat_shock_70_CS"/>
</dbReference>
<dbReference type="PANTHER" id="PTHR45639:SF4">
    <property type="entry name" value="HSC70CB, ISOFORM G"/>
    <property type="match status" value="1"/>
</dbReference>
<feature type="region of interest" description="Disordered" evidence="4">
    <location>
        <begin position="669"/>
        <end position="725"/>
    </location>
</feature>
<feature type="compositionally biased region" description="Basic and acidic residues" evidence="4">
    <location>
        <begin position="504"/>
        <end position="520"/>
    </location>
</feature>
<feature type="region of interest" description="Disordered" evidence="4">
    <location>
        <begin position="499"/>
        <end position="535"/>
    </location>
</feature>
<keyword evidence="2" id="KW-0547">Nucleotide-binding</keyword>
<dbReference type="PRINTS" id="PR00301">
    <property type="entry name" value="HEATSHOCK70"/>
</dbReference>
<dbReference type="SUPFAM" id="SSF100920">
    <property type="entry name" value="Heat shock protein 70kD (HSP70), peptide-binding domain"/>
    <property type="match status" value="1"/>
</dbReference>
<dbReference type="FunFam" id="3.90.640.10:FF:000004">
    <property type="entry name" value="Heat shock 70 kDa protein 4"/>
    <property type="match status" value="1"/>
</dbReference>
<dbReference type="FunFam" id="3.30.420.40:FF:000171">
    <property type="entry name" value="Heat shock 70 kDa protein 4"/>
    <property type="match status" value="2"/>
</dbReference>
<dbReference type="PROSITE" id="PS01036">
    <property type="entry name" value="HSP70_3"/>
    <property type="match status" value="1"/>
</dbReference>
<comment type="similarity">
    <text evidence="1">Belongs to the heat shock protein 70 family.</text>
</comment>
<evidence type="ECO:0000313" key="6">
    <source>
        <dbReference type="Proteomes" id="UP001152320"/>
    </source>
</evidence>
<reference evidence="5" key="1">
    <citation type="submission" date="2021-10" db="EMBL/GenBank/DDBJ databases">
        <title>Tropical sea cucumber genome reveals ecological adaptation and Cuvierian tubules defense mechanism.</title>
        <authorList>
            <person name="Chen T."/>
        </authorList>
    </citation>
    <scope>NUCLEOTIDE SEQUENCE</scope>
    <source>
        <strain evidence="5">Nanhai2018</strain>
        <tissue evidence="5">Muscle</tissue>
    </source>
</reference>
<dbReference type="InterPro" id="IPR043129">
    <property type="entry name" value="ATPase_NBD"/>
</dbReference>
<dbReference type="FunFam" id="3.30.30.30:FF:000002">
    <property type="entry name" value="Heat shock 70 kDa protein 4"/>
    <property type="match status" value="1"/>
</dbReference>
<dbReference type="InterPro" id="IPR013126">
    <property type="entry name" value="Hsp_70_fam"/>
</dbReference>
<organism evidence="5 6">
    <name type="scientific">Holothuria leucospilota</name>
    <name type="common">Black long sea cucumber</name>
    <name type="synonym">Mertensiothuria leucospilota</name>
    <dbReference type="NCBI Taxonomy" id="206669"/>
    <lineage>
        <taxon>Eukaryota</taxon>
        <taxon>Metazoa</taxon>
        <taxon>Echinodermata</taxon>
        <taxon>Eleutherozoa</taxon>
        <taxon>Echinozoa</taxon>
        <taxon>Holothuroidea</taxon>
        <taxon>Aspidochirotacea</taxon>
        <taxon>Aspidochirotida</taxon>
        <taxon>Holothuriidae</taxon>
        <taxon>Holothuria</taxon>
    </lineage>
</organism>
<dbReference type="GO" id="GO:0005829">
    <property type="term" value="C:cytosol"/>
    <property type="evidence" value="ECO:0007669"/>
    <property type="project" value="TreeGrafter"/>
</dbReference>
<dbReference type="GO" id="GO:0005524">
    <property type="term" value="F:ATP binding"/>
    <property type="evidence" value="ECO:0007669"/>
    <property type="project" value="UniProtKB-KW"/>
</dbReference>
<evidence type="ECO:0000256" key="3">
    <source>
        <dbReference type="ARBA" id="ARBA00022840"/>
    </source>
</evidence>
<protein>
    <submittedName>
        <fullName evidence="5">97 kDa heat shock protein</fullName>
    </submittedName>
</protein>
<dbReference type="CDD" id="cd10228">
    <property type="entry name" value="ASKHA_NBD_HSP70_HSPA4_like"/>
    <property type="match status" value="1"/>
</dbReference>
<sequence length="725" mass="80920">MAVVGIDLGNLSSCVAIARGGGIETIANEHSDRMTPSVVSFSGQQRSQGVEAKSEMVTNPQNTISQFKRLIGRKFNDPAIQEELSKFPYKVIEMDGGGIGIQVLYQNEVETFSPEQVTATFLTKLKSTAEAVLNTKVVGCVISVPQYYTDAERRAVMSAVNIANLNCLRVMNDTTAVALAYGIYKQDLPAPEEKPRNVVFVDMGHASLQVAICAFNKGKLKVLSTAADRSLGGRDFDQVVFEHLAAEFLSKFKVDVKSHVQARQRVLLEAEKLKILMSANATKILVNMESLMDDKYVRSSMQRSDFEEKAASLLKRIEVPLKSALEQTKLKPADIYAVEIVGGSTRIPRVKEIIKSVFGKAPSTTLNQDEAVSRGCAFQCAILSPTFHVREFAVTDLTPYPIRLTWVTEKGDPGEMVVFRKNDEAPFTRMLTFYRNYAFDLKAFYASNDVPYPGPFIGKFTVKNVTPNKEGESSKVKVKVNINHHGIFSVLSAAMVVKLPPEPEPPKPEKEVNGKAEASKNRHAHPWNSEKDTKTWGKNKVKYGTRGLPVDEQVHQMSEIELQKCAEIEMKMIAQDKLERDRAHAKNSVEEYVNVNDMMSKLYEKLEKSITGEQKLLKDVEDLQDQSEEMRAKYADKVKRMEEAQKMMLTFKSKNAELEAELHHTKVNLTSQQEEVERLKKELEDGKKQTQLENEPVEGSPEGCSGDASPVGMKESRSLEGKSDC</sequence>
<dbReference type="Pfam" id="PF00012">
    <property type="entry name" value="HSP70"/>
    <property type="match status" value="1"/>
</dbReference>
<dbReference type="Gene3D" id="3.30.30.30">
    <property type="match status" value="1"/>
</dbReference>
<dbReference type="Proteomes" id="UP001152320">
    <property type="component" value="Chromosome 5"/>
</dbReference>
<name>A0A9Q1HDT3_HOLLE</name>
<evidence type="ECO:0000256" key="1">
    <source>
        <dbReference type="ARBA" id="ARBA00007381"/>
    </source>
</evidence>
<feature type="compositionally biased region" description="Basic and acidic residues" evidence="4">
    <location>
        <begin position="714"/>
        <end position="725"/>
    </location>
</feature>
<evidence type="ECO:0000256" key="2">
    <source>
        <dbReference type="ARBA" id="ARBA00022741"/>
    </source>
</evidence>
<dbReference type="SUPFAM" id="SSF53067">
    <property type="entry name" value="Actin-like ATPase domain"/>
    <property type="match status" value="2"/>
</dbReference>
<evidence type="ECO:0000313" key="5">
    <source>
        <dbReference type="EMBL" id="KAJ8041593.1"/>
    </source>
</evidence>
<accession>A0A9Q1HDT3</accession>
<dbReference type="PANTHER" id="PTHR45639">
    <property type="entry name" value="HSC70CB, ISOFORM G-RELATED"/>
    <property type="match status" value="1"/>
</dbReference>
<proteinExistence type="inferred from homology"/>
<comment type="caution">
    <text evidence="5">The sequence shown here is derived from an EMBL/GenBank/DDBJ whole genome shotgun (WGS) entry which is preliminary data.</text>
</comment>
<dbReference type="OrthoDB" id="434160at2759"/>
<dbReference type="Gene3D" id="2.60.34.10">
    <property type="entry name" value="Substrate Binding Domain Of DNAk, Chain A, domain 1"/>
    <property type="match status" value="1"/>
</dbReference>
<feature type="compositionally biased region" description="Basic and acidic residues" evidence="4">
    <location>
        <begin position="675"/>
        <end position="690"/>
    </location>
</feature>
<keyword evidence="5" id="KW-0346">Stress response</keyword>
<evidence type="ECO:0000256" key="4">
    <source>
        <dbReference type="SAM" id="MobiDB-lite"/>
    </source>
</evidence>
<dbReference type="Gene3D" id="3.30.420.40">
    <property type="match status" value="2"/>
</dbReference>